<gene>
    <name evidence="3" type="ORF">FL82_16313</name>
    <name evidence="2" type="ORF">GCK72_001225</name>
</gene>
<dbReference type="AlphaFoldDB" id="A0A260ZCR4"/>
<dbReference type="InterPro" id="IPR042868">
    <property type="entry name" value="PHYHIP/PHYHIPL"/>
</dbReference>
<reference evidence="4" key="2">
    <citation type="submission" date="2017-08" db="EMBL/GenBank/DDBJ databases">
        <authorList>
            <person name="Fierst J.L."/>
        </authorList>
    </citation>
    <scope>NUCLEOTIDE SEQUENCE [LARGE SCALE GENOMIC DNA]</scope>
    <source>
        <strain evidence="4">PX439</strain>
    </source>
</reference>
<accession>A0A260ZCR4</accession>
<evidence type="ECO:0000259" key="1">
    <source>
        <dbReference type="Pfam" id="PF19281"/>
    </source>
</evidence>
<reference evidence="3" key="1">
    <citation type="submission" date="2017-08" db="EMBL/GenBank/DDBJ databases">
        <authorList>
            <person name="de Groot N.N."/>
        </authorList>
    </citation>
    <scope>NUCLEOTIDE SEQUENCE [LARGE SCALE GENOMIC DNA]</scope>
    <source>
        <strain evidence="3">PX439</strain>
    </source>
</reference>
<dbReference type="Pfam" id="PF19281">
    <property type="entry name" value="PHYHIP_C"/>
    <property type="match status" value="1"/>
</dbReference>
<dbReference type="InterPro" id="IPR045545">
    <property type="entry name" value="PHYIP/PHIPL_C"/>
</dbReference>
<dbReference type="PANTHER" id="PTHR15698:SF4">
    <property type="entry name" value="PHYTANOYL-COA HYDROXYLASE-INTERACTING PROTEIN-LIKE C-TERMINAL DOMAIN-CONTAINING PROTEIN"/>
    <property type="match status" value="1"/>
</dbReference>
<keyword evidence="4" id="KW-1185">Reference proteome</keyword>
<dbReference type="PANTHER" id="PTHR15698">
    <property type="entry name" value="PROTEIN CBG15099"/>
    <property type="match status" value="1"/>
</dbReference>
<dbReference type="EMBL" id="WUAV01000001">
    <property type="protein sequence ID" value="KAF1769408.1"/>
    <property type="molecule type" value="Genomic_DNA"/>
</dbReference>
<dbReference type="GO" id="GO:0005737">
    <property type="term" value="C:cytoplasm"/>
    <property type="evidence" value="ECO:0007669"/>
    <property type="project" value="TreeGrafter"/>
</dbReference>
<organism evidence="3 4">
    <name type="scientific">Caenorhabditis remanei</name>
    <name type="common">Caenorhabditis vulgaris</name>
    <dbReference type="NCBI Taxonomy" id="31234"/>
    <lineage>
        <taxon>Eukaryota</taxon>
        <taxon>Metazoa</taxon>
        <taxon>Ecdysozoa</taxon>
        <taxon>Nematoda</taxon>
        <taxon>Chromadorea</taxon>
        <taxon>Rhabditida</taxon>
        <taxon>Rhabditina</taxon>
        <taxon>Rhabditomorpha</taxon>
        <taxon>Rhabditoidea</taxon>
        <taxon>Rhabditidae</taxon>
        <taxon>Peloderinae</taxon>
        <taxon>Caenorhabditis</taxon>
    </lineage>
</organism>
<sequence length="435" mass="50186">MYIESIRTTTFQNGYGLIPNPYVPSTFNSPVASLSPMLTYSSMSNYSQTTAEISPNQIRYRPSIDNRFHRSQTTQQQFNNGGSREPITVRTVDLSTTTQRSNEISRHNPLEMDVITTVYSEKIVLKWQTPTTRRDIKYVIDSDTCDGRRVSTVIQGPLAFTTFFINTTPGKIYNVAIKCKSLDNRLLIAKWSSKIRAELSSAEFNDLYAKCLIFIRANRKNPYMQEFSFVYRCKPKAYWDQIFNYCNDIMYKYRKDQNGQPGNLINGKIQGLFFSARVLPDGSMPKWSYFGDVRMSIEASSLLDPRLHNFYFADFYCNKEVHYATIVICVKDSETDEYCRDKLIRLDPFTNTFIKLEPLKHYGKWKYYINRSLIVELFYTENLSLSMGYFSTVFPAGAGRSRVNGLPNNKVCRACNLYPSSVPSNSSIVYHSSRT</sequence>
<dbReference type="Proteomes" id="UP000216624">
    <property type="component" value="Unassembled WGS sequence"/>
</dbReference>
<feature type="domain" description="Phytanoyl-CoA hydroxylase-interacting protein-like C-terminal" evidence="1">
    <location>
        <begin position="214"/>
        <end position="416"/>
    </location>
</feature>
<dbReference type="EMBL" id="NMWX01000195">
    <property type="protein sequence ID" value="OZF83145.1"/>
    <property type="molecule type" value="Genomic_DNA"/>
</dbReference>
<protein>
    <recommendedName>
        <fullName evidence="1">Phytanoyl-CoA hydroxylase-interacting protein-like C-terminal domain-containing protein</fullName>
    </recommendedName>
</protein>
<name>A0A260ZCR4_CAERE</name>
<evidence type="ECO:0000313" key="4">
    <source>
        <dbReference type="Proteomes" id="UP000216624"/>
    </source>
</evidence>
<proteinExistence type="predicted"/>
<feature type="non-terminal residue" evidence="3">
    <location>
        <position position="1"/>
    </location>
</feature>
<evidence type="ECO:0000313" key="2">
    <source>
        <dbReference type="EMBL" id="KAF1769408.1"/>
    </source>
</evidence>
<dbReference type="Proteomes" id="UP000483820">
    <property type="component" value="Chromosome I"/>
</dbReference>
<comment type="caution">
    <text evidence="3">The sequence shown here is derived from an EMBL/GenBank/DDBJ whole genome shotgun (WGS) entry which is preliminary data.</text>
</comment>
<evidence type="ECO:0000313" key="3">
    <source>
        <dbReference type="EMBL" id="OZF83145.1"/>
    </source>
</evidence>
<evidence type="ECO:0000313" key="5">
    <source>
        <dbReference type="Proteomes" id="UP000483820"/>
    </source>
</evidence>
<reference evidence="2 5" key="3">
    <citation type="submission" date="2019-12" db="EMBL/GenBank/DDBJ databases">
        <title>Chromosome-level assembly of the Caenorhabditis remanei genome.</title>
        <authorList>
            <person name="Teterina A.A."/>
            <person name="Willis J.H."/>
            <person name="Phillips P.C."/>
        </authorList>
    </citation>
    <scope>NUCLEOTIDE SEQUENCE [LARGE SCALE GENOMIC DNA]</scope>
    <source>
        <strain evidence="2 5">PX506</strain>
        <tissue evidence="2">Whole organism</tissue>
    </source>
</reference>